<keyword evidence="2" id="KW-0732">Signal</keyword>
<reference evidence="3" key="1">
    <citation type="journal article" date="2023" name="Science">
        <title>Genome structures resolve the early diversification of teleost fishes.</title>
        <authorList>
            <person name="Parey E."/>
            <person name="Louis A."/>
            <person name="Montfort J."/>
            <person name="Bouchez O."/>
            <person name="Roques C."/>
            <person name="Iampietro C."/>
            <person name="Lluch J."/>
            <person name="Castinel A."/>
            <person name="Donnadieu C."/>
            <person name="Desvignes T."/>
            <person name="Floi Bucao C."/>
            <person name="Jouanno E."/>
            <person name="Wen M."/>
            <person name="Mejri S."/>
            <person name="Dirks R."/>
            <person name="Jansen H."/>
            <person name="Henkel C."/>
            <person name="Chen W.J."/>
            <person name="Zahm M."/>
            <person name="Cabau C."/>
            <person name="Klopp C."/>
            <person name="Thompson A.W."/>
            <person name="Robinson-Rechavi M."/>
            <person name="Braasch I."/>
            <person name="Lecointre G."/>
            <person name="Bobe J."/>
            <person name="Postlethwait J.H."/>
            <person name="Berthelot C."/>
            <person name="Roest Crollius H."/>
            <person name="Guiguen Y."/>
        </authorList>
    </citation>
    <scope>NUCLEOTIDE SEQUENCE</scope>
    <source>
        <strain evidence="3">NC1722</strain>
    </source>
</reference>
<name>A0AAD7TA66_9TELE</name>
<organism evidence="3 4">
    <name type="scientific">Aldrovandia affinis</name>
    <dbReference type="NCBI Taxonomy" id="143900"/>
    <lineage>
        <taxon>Eukaryota</taxon>
        <taxon>Metazoa</taxon>
        <taxon>Chordata</taxon>
        <taxon>Craniata</taxon>
        <taxon>Vertebrata</taxon>
        <taxon>Euteleostomi</taxon>
        <taxon>Actinopterygii</taxon>
        <taxon>Neopterygii</taxon>
        <taxon>Teleostei</taxon>
        <taxon>Notacanthiformes</taxon>
        <taxon>Halosauridae</taxon>
        <taxon>Aldrovandia</taxon>
    </lineage>
</organism>
<evidence type="ECO:0000313" key="4">
    <source>
        <dbReference type="Proteomes" id="UP001221898"/>
    </source>
</evidence>
<gene>
    <name evidence="3" type="ORF">AAFF_G00327050</name>
</gene>
<feature type="compositionally biased region" description="Basic residues" evidence="1">
    <location>
        <begin position="87"/>
        <end position="104"/>
    </location>
</feature>
<evidence type="ECO:0000256" key="2">
    <source>
        <dbReference type="SAM" id="SignalP"/>
    </source>
</evidence>
<dbReference type="Proteomes" id="UP001221898">
    <property type="component" value="Unassembled WGS sequence"/>
</dbReference>
<sequence length="135" mass="15775">MMLYFKYLLPALALYLLLEEVSAFLLADRVRQKRDSSWLDLDVPSHLSELSDLADTFPGDNADTTREWGTRHSQPSSFLAPLERLPIRHHNTPRRKPKDKRKRVATPLDSIGSTLLSNLRSKKDEPEEYWEYYTE</sequence>
<proteinExistence type="predicted"/>
<dbReference type="EMBL" id="JAINUG010000005">
    <property type="protein sequence ID" value="KAJ8416827.1"/>
    <property type="molecule type" value="Genomic_DNA"/>
</dbReference>
<protein>
    <submittedName>
        <fullName evidence="3">Uncharacterized protein</fullName>
    </submittedName>
</protein>
<evidence type="ECO:0000256" key="1">
    <source>
        <dbReference type="SAM" id="MobiDB-lite"/>
    </source>
</evidence>
<feature type="signal peptide" evidence="2">
    <location>
        <begin position="1"/>
        <end position="23"/>
    </location>
</feature>
<accession>A0AAD7TA66</accession>
<comment type="caution">
    <text evidence="3">The sequence shown here is derived from an EMBL/GenBank/DDBJ whole genome shotgun (WGS) entry which is preliminary data.</text>
</comment>
<keyword evidence="4" id="KW-1185">Reference proteome</keyword>
<evidence type="ECO:0000313" key="3">
    <source>
        <dbReference type="EMBL" id="KAJ8416827.1"/>
    </source>
</evidence>
<dbReference type="AlphaFoldDB" id="A0AAD7TA66"/>
<feature type="region of interest" description="Disordered" evidence="1">
    <location>
        <begin position="54"/>
        <end position="110"/>
    </location>
</feature>
<feature type="chain" id="PRO_5042236752" evidence="2">
    <location>
        <begin position="24"/>
        <end position="135"/>
    </location>
</feature>